<dbReference type="GeneID" id="20202655"/>
<dbReference type="EMBL" id="AMQM01003185">
    <property type="status" value="NOT_ANNOTATED_CDS"/>
    <property type="molecule type" value="Genomic_DNA"/>
</dbReference>
<reference evidence="4" key="1">
    <citation type="submission" date="2012-12" db="EMBL/GenBank/DDBJ databases">
        <authorList>
            <person name="Hellsten U."/>
            <person name="Grimwood J."/>
            <person name="Chapman J.A."/>
            <person name="Shapiro H."/>
            <person name="Aerts A."/>
            <person name="Otillar R.P."/>
            <person name="Terry A.Y."/>
            <person name="Boore J.L."/>
            <person name="Simakov O."/>
            <person name="Marletaz F."/>
            <person name="Cho S.-J."/>
            <person name="Edsinger-Gonzales E."/>
            <person name="Havlak P."/>
            <person name="Kuo D.-H."/>
            <person name="Larsson T."/>
            <person name="Lv J."/>
            <person name="Arendt D."/>
            <person name="Savage R."/>
            <person name="Osoegawa K."/>
            <person name="de Jong P."/>
            <person name="Lindberg D.R."/>
            <person name="Seaver E.C."/>
            <person name="Weisblat D.A."/>
            <person name="Putnam N.H."/>
            <person name="Grigoriev I.V."/>
            <person name="Rokhsar D.S."/>
        </authorList>
    </citation>
    <scope>NUCLEOTIDE SEQUENCE</scope>
</reference>
<accession>T1F1F5</accession>
<protein>
    <submittedName>
        <fullName evidence="2 3">Uncharacterized protein</fullName>
    </submittedName>
</protein>
<gene>
    <name evidence="3" type="primary">20202655</name>
    <name evidence="2" type="ORF">HELRODRAFT_169119</name>
</gene>
<keyword evidence="1" id="KW-0175">Coiled coil</keyword>
<evidence type="ECO:0000313" key="3">
    <source>
        <dbReference type="EnsemblMetazoa" id="HelroP169119"/>
    </source>
</evidence>
<dbReference type="KEGG" id="hro:HELRODRAFT_169119"/>
<dbReference type="CTD" id="20202655"/>
<evidence type="ECO:0000313" key="2">
    <source>
        <dbReference type="EMBL" id="ESO08314.1"/>
    </source>
</evidence>
<dbReference type="EMBL" id="KB096080">
    <property type="protein sequence ID" value="ESO08314.1"/>
    <property type="molecule type" value="Genomic_DNA"/>
</dbReference>
<proteinExistence type="predicted"/>
<reference evidence="3" key="3">
    <citation type="submission" date="2015-06" db="UniProtKB">
        <authorList>
            <consortium name="EnsemblMetazoa"/>
        </authorList>
    </citation>
    <scope>IDENTIFICATION</scope>
</reference>
<evidence type="ECO:0000256" key="1">
    <source>
        <dbReference type="SAM" id="Coils"/>
    </source>
</evidence>
<keyword evidence="4" id="KW-1185">Reference proteome</keyword>
<name>T1F1F5_HELRO</name>
<reference evidence="2 4" key="2">
    <citation type="journal article" date="2013" name="Nature">
        <title>Insights into bilaterian evolution from three spiralian genomes.</title>
        <authorList>
            <person name="Simakov O."/>
            <person name="Marletaz F."/>
            <person name="Cho S.J."/>
            <person name="Edsinger-Gonzales E."/>
            <person name="Havlak P."/>
            <person name="Hellsten U."/>
            <person name="Kuo D.H."/>
            <person name="Larsson T."/>
            <person name="Lv J."/>
            <person name="Arendt D."/>
            <person name="Savage R."/>
            <person name="Osoegawa K."/>
            <person name="de Jong P."/>
            <person name="Grimwood J."/>
            <person name="Chapman J.A."/>
            <person name="Shapiro H."/>
            <person name="Aerts A."/>
            <person name="Otillar R.P."/>
            <person name="Terry A.Y."/>
            <person name="Boore J.L."/>
            <person name="Grigoriev I.V."/>
            <person name="Lindberg D.R."/>
            <person name="Seaver E.C."/>
            <person name="Weisblat D.A."/>
            <person name="Putnam N.H."/>
            <person name="Rokhsar D.S."/>
        </authorList>
    </citation>
    <scope>NUCLEOTIDE SEQUENCE</scope>
</reference>
<dbReference type="EnsemblMetazoa" id="HelroT169119">
    <property type="protein sequence ID" value="HelroP169119"/>
    <property type="gene ID" value="HelroG169119"/>
</dbReference>
<dbReference type="HOGENOM" id="CLU_2029179_0_0_1"/>
<organism evidence="3 4">
    <name type="scientific">Helobdella robusta</name>
    <name type="common">Californian leech</name>
    <dbReference type="NCBI Taxonomy" id="6412"/>
    <lineage>
        <taxon>Eukaryota</taxon>
        <taxon>Metazoa</taxon>
        <taxon>Spiralia</taxon>
        <taxon>Lophotrochozoa</taxon>
        <taxon>Annelida</taxon>
        <taxon>Clitellata</taxon>
        <taxon>Hirudinea</taxon>
        <taxon>Rhynchobdellida</taxon>
        <taxon>Glossiphoniidae</taxon>
        <taxon>Helobdella</taxon>
    </lineage>
</organism>
<dbReference type="RefSeq" id="XP_009013244.1">
    <property type="nucleotide sequence ID" value="XM_009014996.1"/>
</dbReference>
<evidence type="ECO:0000313" key="4">
    <source>
        <dbReference type="Proteomes" id="UP000015101"/>
    </source>
</evidence>
<sequence>MVVSVKIVLQVSLDIRNNKRRAVVFVLKLYIVSRHMLRLEMCGSTIRSQLNLDAKGKMKVGGRDDEVFCKVKLEALEIDMKFLQIENRKLRNQIRMLQRVNIEKLKCQEKLDMAKKHCLEVF</sequence>
<dbReference type="AlphaFoldDB" id="T1F1F5"/>
<dbReference type="Proteomes" id="UP000015101">
    <property type="component" value="Unassembled WGS sequence"/>
</dbReference>
<feature type="coiled-coil region" evidence="1">
    <location>
        <begin position="73"/>
        <end position="100"/>
    </location>
</feature>
<dbReference type="InParanoid" id="T1F1F5"/>